<reference evidence="8" key="1">
    <citation type="submission" date="2020-11" db="EMBL/GenBank/DDBJ databases">
        <authorList>
            <person name="Tran Van P."/>
        </authorList>
    </citation>
    <scope>NUCLEOTIDE SEQUENCE</scope>
</reference>
<comment type="similarity">
    <text evidence="2 7">Belongs to the malic enzymes family.</text>
</comment>
<comment type="cofactor">
    <cofactor evidence="6">
        <name>Mg(2+)</name>
        <dbReference type="ChEBI" id="CHEBI:18420"/>
    </cofactor>
    <cofactor evidence="6">
        <name>Mn(2+)</name>
        <dbReference type="ChEBI" id="CHEBI:29035"/>
    </cofactor>
    <text evidence="6">Divalent metal cations. Prefers magnesium or manganese.</text>
</comment>
<dbReference type="GO" id="GO:0006108">
    <property type="term" value="P:malate metabolic process"/>
    <property type="evidence" value="ECO:0007669"/>
    <property type="project" value="TreeGrafter"/>
</dbReference>
<feature type="active site" description="Proton donor" evidence="5">
    <location>
        <position position="82"/>
    </location>
</feature>
<dbReference type="InterPro" id="IPR036291">
    <property type="entry name" value="NAD(P)-bd_dom_sf"/>
</dbReference>
<evidence type="ECO:0000313" key="8">
    <source>
        <dbReference type="EMBL" id="CAD7238383.1"/>
    </source>
</evidence>
<dbReference type="GO" id="GO:0046872">
    <property type="term" value="F:metal ion binding"/>
    <property type="evidence" value="ECO:0007669"/>
    <property type="project" value="UniProtKB-KW"/>
</dbReference>
<dbReference type="PANTHER" id="PTHR23406:SF34">
    <property type="entry name" value="NAD-DEPENDENT MALIC ENZYME, MITOCHONDRIAL"/>
    <property type="match status" value="1"/>
</dbReference>
<dbReference type="PRINTS" id="PR00072">
    <property type="entry name" value="MALOXRDTASE"/>
</dbReference>
<organism evidence="8">
    <name type="scientific">Cyprideis torosa</name>
    <dbReference type="NCBI Taxonomy" id="163714"/>
    <lineage>
        <taxon>Eukaryota</taxon>
        <taxon>Metazoa</taxon>
        <taxon>Ecdysozoa</taxon>
        <taxon>Arthropoda</taxon>
        <taxon>Crustacea</taxon>
        <taxon>Oligostraca</taxon>
        <taxon>Ostracoda</taxon>
        <taxon>Podocopa</taxon>
        <taxon>Podocopida</taxon>
        <taxon>Cytherocopina</taxon>
        <taxon>Cytheroidea</taxon>
        <taxon>Cytherideidae</taxon>
        <taxon>Cyprideis</taxon>
    </lineage>
</organism>
<feature type="binding site" evidence="6">
    <location>
        <position position="224"/>
    </location>
    <ligand>
        <name>a divalent metal cation</name>
        <dbReference type="ChEBI" id="CHEBI:60240"/>
    </ligand>
</feature>
<comment type="cofactor">
    <cofactor evidence="1">
        <name>Mn(2+)</name>
        <dbReference type="ChEBI" id="CHEBI:29035"/>
    </cofactor>
</comment>
<evidence type="ECO:0000256" key="2">
    <source>
        <dbReference type="ARBA" id="ARBA00008785"/>
    </source>
</evidence>
<dbReference type="SUPFAM" id="SSF53223">
    <property type="entry name" value="Aminoacid dehydrogenase-like, N-terminal domain"/>
    <property type="match status" value="1"/>
</dbReference>
<dbReference type="PIRSF" id="PIRSF000106">
    <property type="entry name" value="ME"/>
    <property type="match status" value="1"/>
</dbReference>
<sequence length="309" mass="33500">MGAINKGTGFSQQERDALGLEGMLAPRSQTLDQQVARAYANFQEMMSPIKKYQFLRGLQDRNEVVYFALLVAHIEEMMPIVYTPTVGQAVREFSLRYQVPRGVTFSKYNIDRADEIFANVPWDDVRMIVVTDSSAILGIGDQGFGGIGISIGKLALYTAGGGVSPYQTLPVGLDVGTNSAQHKNDPYYLGVDEPRLTGDEYLSFADKFIAAVKKRWPNCIIQWEDFSKNEAYNLLARNREVISSFNDDIQGTGAVALAGVLAACAAKGEALKDQVVAISGAGAGGVGVAWAMVQGMMREGLSEAEAHAR</sequence>
<dbReference type="Pfam" id="PF00390">
    <property type="entry name" value="malic"/>
    <property type="match status" value="1"/>
</dbReference>
<dbReference type="GO" id="GO:0016616">
    <property type="term" value="F:oxidoreductase activity, acting on the CH-OH group of donors, NAD or NADP as acceptor"/>
    <property type="evidence" value="ECO:0007669"/>
    <property type="project" value="InterPro"/>
</dbReference>
<dbReference type="GO" id="GO:0004470">
    <property type="term" value="F:malic enzyme activity"/>
    <property type="evidence" value="ECO:0007669"/>
    <property type="project" value="InterPro"/>
</dbReference>
<dbReference type="InterPro" id="IPR037062">
    <property type="entry name" value="Malic_N_dom_sf"/>
</dbReference>
<name>A0A7R8WWV2_9CRUS</name>
<proteinExistence type="inferred from homology"/>
<dbReference type="AlphaFoldDB" id="A0A7R8WWV2"/>
<dbReference type="SUPFAM" id="SSF51735">
    <property type="entry name" value="NAD(P)-binding Rossmann-fold domains"/>
    <property type="match status" value="1"/>
</dbReference>
<keyword evidence="3 6" id="KW-0479">Metal-binding</keyword>
<evidence type="ECO:0000256" key="6">
    <source>
        <dbReference type="PIRSR" id="PIRSR000106-3"/>
    </source>
</evidence>
<dbReference type="Gene3D" id="3.40.50.10380">
    <property type="entry name" value="Malic enzyme, N-terminal domain"/>
    <property type="match status" value="1"/>
</dbReference>
<gene>
    <name evidence="8" type="ORF">CTOB1V02_LOCUS16198</name>
</gene>
<dbReference type="OrthoDB" id="200225at2759"/>
<dbReference type="PANTHER" id="PTHR23406">
    <property type="entry name" value="MALIC ENZYME-RELATED"/>
    <property type="match status" value="1"/>
</dbReference>
<evidence type="ECO:0000256" key="1">
    <source>
        <dbReference type="ARBA" id="ARBA00001936"/>
    </source>
</evidence>
<dbReference type="Gene3D" id="3.40.50.720">
    <property type="entry name" value="NAD(P)-binding Rossmann-like Domain"/>
    <property type="match status" value="1"/>
</dbReference>
<evidence type="ECO:0000256" key="5">
    <source>
        <dbReference type="PIRSR" id="PIRSR000106-1"/>
    </source>
</evidence>
<dbReference type="Pfam" id="PF03949">
    <property type="entry name" value="Malic_M"/>
    <property type="match status" value="1"/>
</dbReference>
<feature type="binding site" evidence="6">
    <location>
        <position position="248"/>
    </location>
    <ligand>
        <name>a divalent metal cation</name>
        <dbReference type="ChEBI" id="CHEBI:60240"/>
    </ligand>
</feature>
<dbReference type="SMART" id="SM01274">
    <property type="entry name" value="malic"/>
    <property type="match status" value="1"/>
</dbReference>
<feature type="binding site" evidence="6">
    <location>
        <position position="225"/>
    </location>
    <ligand>
        <name>a divalent metal cation</name>
        <dbReference type="ChEBI" id="CHEBI:60240"/>
    </ligand>
</feature>
<evidence type="ECO:0000256" key="7">
    <source>
        <dbReference type="RuleBase" id="RU003426"/>
    </source>
</evidence>
<dbReference type="InterPro" id="IPR015884">
    <property type="entry name" value="Malic_enzyme_CS"/>
</dbReference>
<feature type="active site" description="Proton acceptor" evidence="5">
    <location>
        <position position="153"/>
    </location>
</feature>
<dbReference type="GO" id="GO:0051287">
    <property type="term" value="F:NAD binding"/>
    <property type="evidence" value="ECO:0007669"/>
    <property type="project" value="InterPro"/>
</dbReference>
<feature type="non-terminal residue" evidence="8">
    <location>
        <position position="309"/>
    </location>
</feature>
<dbReference type="InterPro" id="IPR046346">
    <property type="entry name" value="Aminoacid_DH-like_N_sf"/>
</dbReference>
<dbReference type="EMBL" id="OB700582">
    <property type="protein sequence ID" value="CAD7238383.1"/>
    <property type="molecule type" value="Genomic_DNA"/>
</dbReference>
<evidence type="ECO:0000256" key="3">
    <source>
        <dbReference type="ARBA" id="ARBA00022723"/>
    </source>
</evidence>
<evidence type="ECO:0000256" key="4">
    <source>
        <dbReference type="ARBA" id="ARBA00023027"/>
    </source>
</evidence>
<keyword evidence="4" id="KW-0520">NAD</keyword>
<protein>
    <recommendedName>
        <fullName evidence="7">Malic enzyme</fullName>
    </recommendedName>
</protein>
<dbReference type="PROSITE" id="PS00331">
    <property type="entry name" value="MALIC_ENZYMES"/>
    <property type="match status" value="1"/>
</dbReference>
<keyword evidence="7" id="KW-0560">Oxidoreductase</keyword>
<accession>A0A7R8WWV2</accession>
<dbReference type="InterPro" id="IPR001891">
    <property type="entry name" value="Malic_OxRdtase"/>
</dbReference>
<dbReference type="InterPro" id="IPR012301">
    <property type="entry name" value="Malic_N_dom"/>
</dbReference>
<dbReference type="InterPro" id="IPR012302">
    <property type="entry name" value="Malic_NAD-bd"/>
</dbReference>
<dbReference type="NCBIfam" id="NF010052">
    <property type="entry name" value="PRK13529.1"/>
    <property type="match status" value="1"/>
</dbReference>